<comment type="caution">
    <text evidence="1">The sequence shown here is derived from an EMBL/GenBank/DDBJ whole genome shotgun (WGS) entry which is preliminary data.</text>
</comment>
<dbReference type="Proteomes" id="UP001230426">
    <property type="component" value="Unassembled WGS sequence"/>
</dbReference>
<dbReference type="EMBL" id="JAUSRB010000002">
    <property type="protein sequence ID" value="MDP9869176.1"/>
    <property type="molecule type" value="Genomic_DNA"/>
</dbReference>
<organism evidence="1 2">
    <name type="scientific">Streptosporangium brasiliense</name>
    <dbReference type="NCBI Taxonomy" id="47480"/>
    <lineage>
        <taxon>Bacteria</taxon>
        <taxon>Bacillati</taxon>
        <taxon>Actinomycetota</taxon>
        <taxon>Actinomycetes</taxon>
        <taxon>Streptosporangiales</taxon>
        <taxon>Streptosporangiaceae</taxon>
        <taxon>Streptosporangium</taxon>
    </lineage>
</organism>
<evidence type="ECO:0000313" key="2">
    <source>
        <dbReference type="Proteomes" id="UP001230426"/>
    </source>
</evidence>
<evidence type="ECO:0000313" key="1">
    <source>
        <dbReference type="EMBL" id="MDP9869176.1"/>
    </source>
</evidence>
<reference evidence="1 2" key="1">
    <citation type="submission" date="2023-07" db="EMBL/GenBank/DDBJ databases">
        <title>Sequencing the genomes of 1000 actinobacteria strains.</title>
        <authorList>
            <person name="Klenk H.-P."/>
        </authorList>
    </citation>
    <scope>NUCLEOTIDE SEQUENCE [LARGE SCALE GENOMIC DNA]</scope>
    <source>
        <strain evidence="1 2">DSM 44109</strain>
    </source>
</reference>
<protein>
    <submittedName>
        <fullName evidence="1">Uncharacterized protein</fullName>
    </submittedName>
</protein>
<dbReference type="RefSeq" id="WP_306872775.1">
    <property type="nucleotide sequence ID" value="NZ_JAUSRB010000002.1"/>
</dbReference>
<keyword evidence="2" id="KW-1185">Reference proteome</keyword>
<name>A0ABT9RIQ3_9ACTN</name>
<gene>
    <name evidence="1" type="ORF">J2S55_008442</name>
</gene>
<proteinExistence type="predicted"/>
<sequence length="65" mass="6896">MGRFIRDHFTPNAGMQITQVNPGVGPAPWTGSAVRLGRIAVTLLAAALLLNKRCGPSAWSARKVP</sequence>
<accession>A0ABT9RIQ3</accession>